<dbReference type="GO" id="GO:0008233">
    <property type="term" value="F:peptidase activity"/>
    <property type="evidence" value="ECO:0007669"/>
    <property type="project" value="UniProtKB-KW"/>
</dbReference>
<keyword evidence="1" id="KW-1133">Transmembrane helix</keyword>
<accession>A0A7W7ZQQ1</accession>
<feature type="transmembrane region" description="Helical" evidence="1">
    <location>
        <begin position="114"/>
        <end position="135"/>
    </location>
</feature>
<keyword evidence="3" id="KW-0645">Protease</keyword>
<dbReference type="GO" id="GO:0006508">
    <property type="term" value="P:proteolysis"/>
    <property type="evidence" value="ECO:0007669"/>
    <property type="project" value="UniProtKB-KW"/>
</dbReference>
<proteinExistence type="predicted"/>
<evidence type="ECO:0000259" key="2">
    <source>
        <dbReference type="Pfam" id="PF24961"/>
    </source>
</evidence>
<dbReference type="AlphaFoldDB" id="A0A7W7ZQQ1"/>
<keyword evidence="1" id="KW-0472">Membrane</keyword>
<comment type="caution">
    <text evidence="3">The sequence shown here is derived from an EMBL/GenBank/DDBJ whole genome shotgun (WGS) entry which is preliminary data.</text>
</comment>
<feature type="transmembrane region" description="Helical" evidence="1">
    <location>
        <begin position="20"/>
        <end position="36"/>
    </location>
</feature>
<reference evidence="3 4" key="1">
    <citation type="submission" date="2020-08" db="EMBL/GenBank/DDBJ databases">
        <title>Genomic Encyclopedia of Type Strains, Phase IV (KMG-V): Genome sequencing to study the core and pangenomes of soil and plant-associated prokaryotes.</title>
        <authorList>
            <person name="Whitman W."/>
        </authorList>
    </citation>
    <scope>NUCLEOTIDE SEQUENCE [LARGE SCALE GENOMIC DNA]</scope>
    <source>
        <strain evidence="3 4">X5P3</strain>
    </source>
</reference>
<dbReference type="InterPro" id="IPR056739">
    <property type="entry name" value="NfeD_membrane"/>
</dbReference>
<feature type="transmembrane region" description="Helical" evidence="1">
    <location>
        <begin position="43"/>
        <end position="60"/>
    </location>
</feature>
<feature type="domain" description="NfeD integral membrane" evidence="2">
    <location>
        <begin position="21"/>
        <end position="134"/>
    </location>
</feature>
<evidence type="ECO:0000313" key="4">
    <source>
        <dbReference type="Proteomes" id="UP000584867"/>
    </source>
</evidence>
<feature type="transmembrane region" description="Helical" evidence="1">
    <location>
        <begin position="89"/>
        <end position="108"/>
    </location>
</feature>
<dbReference type="EMBL" id="JACHIO010000010">
    <property type="protein sequence ID" value="MBB5064374.1"/>
    <property type="molecule type" value="Genomic_DNA"/>
</dbReference>
<organism evidence="3 4">
    <name type="scientific">Granulicella mallensis</name>
    <dbReference type="NCBI Taxonomy" id="940614"/>
    <lineage>
        <taxon>Bacteria</taxon>
        <taxon>Pseudomonadati</taxon>
        <taxon>Acidobacteriota</taxon>
        <taxon>Terriglobia</taxon>
        <taxon>Terriglobales</taxon>
        <taxon>Acidobacteriaceae</taxon>
        <taxon>Granulicella</taxon>
    </lineage>
</organism>
<sequence>MYFASTAMAIAPRLPLSPDTAILCFTLGLLMIYLELNRPGSIFPGAVGLLMTLLAIAALLHSPINVSGVVLMAIAISLLLLDLLRQTPLLLAVSATAALIFGFLHLTAGAVKPHVHVAVATGCGLILGAGTSLLTRLARRARANKGLDLERARTSRPGALKS</sequence>
<protein>
    <submittedName>
        <fullName evidence="3">Membrane-bound ClpP family serine protease</fullName>
    </submittedName>
</protein>
<dbReference type="RefSeq" id="WP_184256225.1">
    <property type="nucleotide sequence ID" value="NZ_JACHIO010000010.1"/>
</dbReference>
<evidence type="ECO:0000256" key="1">
    <source>
        <dbReference type="SAM" id="Phobius"/>
    </source>
</evidence>
<gene>
    <name evidence="3" type="ORF">HDF15_002728</name>
</gene>
<name>A0A7W7ZQQ1_9BACT</name>
<keyword evidence="1" id="KW-0812">Transmembrane</keyword>
<evidence type="ECO:0000313" key="3">
    <source>
        <dbReference type="EMBL" id="MBB5064374.1"/>
    </source>
</evidence>
<dbReference type="Pfam" id="PF24961">
    <property type="entry name" value="NfeD_membrane"/>
    <property type="match status" value="1"/>
</dbReference>
<keyword evidence="3" id="KW-0378">Hydrolase</keyword>
<feature type="transmembrane region" description="Helical" evidence="1">
    <location>
        <begin position="66"/>
        <end position="84"/>
    </location>
</feature>
<dbReference type="Proteomes" id="UP000584867">
    <property type="component" value="Unassembled WGS sequence"/>
</dbReference>